<accession>A0AAX6FIC4</accession>
<dbReference type="InterPro" id="IPR027706">
    <property type="entry name" value="PGP_Pase"/>
</dbReference>
<reference evidence="1" key="1">
    <citation type="journal article" date="2023" name="GigaByte">
        <title>Genome assembly of the bearded iris, Iris pallida Lam.</title>
        <authorList>
            <person name="Bruccoleri R.E."/>
            <person name="Oakeley E.J."/>
            <person name="Faust A.M.E."/>
            <person name="Altorfer M."/>
            <person name="Dessus-Babus S."/>
            <person name="Burckhardt D."/>
            <person name="Oertli M."/>
            <person name="Naumann U."/>
            <person name="Petersen F."/>
            <person name="Wong J."/>
        </authorList>
    </citation>
    <scope>NUCLEOTIDE SEQUENCE</scope>
    <source>
        <strain evidence="1">GSM-AAB239-AS_SAM_17_03QT</strain>
    </source>
</reference>
<evidence type="ECO:0000313" key="1">
    <source>
        <dbReference type="EMBL" id="KAJ6816130.1"/>
    </source>
</evidence>
<proteinExistence type="predicted"/>
<protein>
    <submittedName>
        <fullName evidence="1">Uncharacterized protein</fullName>
    </submittedName>
</protein>
<evidence type="ECO:0000313" key="2">
    <source>
        <dbReference type="Proteomes" id="UP001140949"/>
    </source>
</evidence>
<dbReference type="AlphaFoldDB" id="A0AAX6FIC4"/>
<name>A0AAX6FIC4_IRIPA</name>
<reference evidence="1" key="2">
    <citation type="submission" date="2023-04" db="EMBL/GenBank/DDBJ databases">
        <authorList>
            <person name="Bruccoleri R.E."/>
            <person name="Oakeley E.J."/>
            <person name="Faust A.-M."/>
            <person name="Dessus-Babus S."/>
            <person name="Altorfer M."/>
            <person name="Burckhardt D."/>
            <person name="Oertli M."/>
            <person name="Naumann U."/>
            <person name="Petersen F."/>
            <person name="Wong J."/>
        </authorList>
    </citation>
    <scope>NUCLEOTIDE SEQUENCE</scope>
    <source>
        <strain evidence="1">GSM-AAB239-AS_SAM_17_03QT</strain>
        <tissue evidence="1">Leaf</tissue>
    </source>
</reference>
<dbReference type="EMBL" id="JANAVB010028397">
    <property type="protein sequence ID" value="KAJ6816130.1"/>
    <property type="molecule type" value="Genomic_DNA"/>
</dbReference>
<sequence length="182" mass="19687">MATVTLLLSSFTPQISIPISRFLSLLSSPLRRRPRRLRPTAASSAVATSSKPPMAARLKQALSQRINPPGIASFADVVANEPSLALPHLSVPDIRSVDWARLERLGFCGVVFDKDNTLTAPYSLALWPDLADSFRLCRAAFPDRIAVFSNSAGLKQYDPDGAEAKALEEAIGGIHVVRHGKD</sequence>
<dbReference type="GO" id="GO:0008962">
    <property type="term" value="F:phosphatidylglycerophosphatase activity"/>
    <property type="evidence" value="ECO:0007669"/>
    <property type="project" value="InterPro"/>
</dbReference>
<organism evidence="1 2">
    <name type="scientific">Iris pallida</name>
    <name type="common">Sweet iris</name>
    <dbReference type="NCBI Taxonomy" id="29817"/>
    <lineage>
        <taxon>Eukaryota</taxon>
        <taxon>Viridiplantae</taxon>
        <taxon>Streptophyta</taxon>
        <taxon>Embryophyta</taxon>
        <taxon>Tracheophyta</taxon>
        <taxon>Spermatophyta</taxon>
        <taxon>Magnoliopsida</taxon>
        <taxon>Liliopsida</taxon>
        <taxon>Asparagales</taxon>
        <taxon>Iridaceae</taxon>
        <taxon>Iridoideae</taxon>
        <taxon>Irideae</taxon>
        <taxon>Iris</taxon>
    </lineage>
</organism>
<gene>
    <name evidence="1" type="ORF">M6B38_417300</name>
</gene>
<keyword evidence="2" id="KW-1185">Reference proteome</keyword>
<dbReference type="Proteomes" id="UP001140949">
    <property type="component" value="Unassembled WGS sequence"/>
</dbReference>
<dbReference type="Pfam" id="PF09419">
    <property type="entry name" value="PGP_phosphatase"/>
    <property type="match status" value="1"/>
</dbReference>
<comment type="caution">
    <text evidence="1">The sequence shown here is derived from an EMBL/GenBank/DDBJ whole genome shotgun (WGS) entry which is preliminary data.</text>
</comment>